<dbReference type="GO" id="GO:0097367">
    <property type="term" value="F:carbohydrate derivative binding"/>
    <property type="evidence" value="ECO:0007669"/>
    <property type="project" value="InterPro"/>
</dbReference>
<dbReference type="Gene3D" id="3.40.50.10490">
    <property type="entry name" value="Glucose-6-phosphate isomerase like protein, domain 1"/>
    <property type="match status" value="1"/>
</dbReference>
<evidence type="ECO:0000313" key="4">
    <source>
        <dbReference type="EMBL" id="MBL4918521.1"/>
    </source>
</evidence>
<accession>A0A8K0VB98</accession>
<keyword evidence="2" id="KW-0119">Carbohydrate metabolism</keyword>
<organism evidence="4 5">
    <name type="scientific">Szabonella alba</name>
    <dbReference type="NCBI Taxonomy" id="2804194"/>
    <lineage>
        <taxon>Bacteria</taxon>
        <taxon>Pseudomonadati</taxon>
        <taxon>Pseudomonadota</taxon>
        <taxon>Alphaproteobacteria</taxon>
        <taxon>Rhodobacterales</taxon>
        <taxon>Paracoccaceae</taxon>
        <taxon>Szabonella</taxon>
    </lineage>
</organism>
<dbReference type="RefSeq" id="WP_202689498.1">
    <property type="nucleotide sequence ID" value="NZ_JAESVN010000006.1"/>
</dbReference>
<dbReference type="Gene3D" id="1.10.8.1080">
    <property type="match status" value="1"/>
</dbReference>
<evidence type="ECO:0000259" key="3">
    <source>
        <dbReference type="PROSITE" id="PS51464"/>
    </source>
</evidence>
<dbReference type="GO" id="GO:0009254">
    <property type="term" value="P:peptidoglycan turnover"/>
    <property type="evidence" value="ECO:0007669"/>
    <property type="project" value="TreeGrafter"/>
</dbReference>
<dbReference type="InterPro" id="IPR001020">
    <property type="entry name" value="PTS_HPr_His_P_site"/>
</dbReference>
<dbReference type="CDD" id="cd05007">
    <property type="entry name" value="SIS_Etherase"/>
    <property type="match status" value="1"/>
</dbReference>
<gene>
    <name evidence="4" type="ORF">JL811_14950</name>
</gene>
<dbReference type="PANTHER" id="PTHR10088">
    <property type="entry name" value="GLUCOKINASE REGULATORY PROTEIN"/>
    <property type="match status" value="1"/>
</dbReference>
<keyword evidence="1 4" id="KW-0456">Lyase</keyword>
<dbReference type="PROSITE" id="PS00369">
    <property type="entry name" value="PTS_HPR_HIS"/>
    <property type="match status" value="1"/>
</dbReference>
<dbReference type="InterPro" id="IPR005488">
    <property type="entry name" value="Etherase_MurQ"/>
</dbReference>
<dbReference type="SUPFAM" id="SSF53697">
    <property type="entry name" value="SIS domain"/>
    <property type="match status" value="1"/>
</dbReference>
<sequence>MTSSPTEARHPDSVGLHARPAAEILTALLQAQAAALAVVGPAIPALLRAAEAGAEALRRGGRLGYGGAGSSGLMALADCLELAGTFGIPPERTPMLFAGGAAALLHMTGTVEDDPALALADLDRSGLTAGDAVFVLSASGRTPYALALALAARDRGVRVVGFANVAGSPLADLSDIAVLLDSGPEVVSGSTRMGAGTAQKVALNMVSTLIGIHLGHVHDGYMVNLVADNAKLTDRAARIVADLAQVPRDRAEAALARTGGAVKPAILVAQGHSPGAAADLLTVTGGRLPPR</sequence>
<evidence type="ECO:0000256" key="1">
    <source>
        <dbReference type="ARBA" id="ARBA00023239"/>
    </source>
</evidence>
<evidence type="ECO:0000313" key="5">
    <source>
        <dbReference type="Proteomes" id="UP000648908"/>
    </source>
</evidence>
<protein>
    <submittedName>
        <fullName evidence="4">N-acetylmuramic acid 6-phosphate etherase</fullName>
        <ecNumber evidence="4">4.2.1.126</ecNumber>
    </submittedName>
</protein>
<dbReference type="Proteomes" id="UP000648908">
    <property type="component" value="Unassembled WGS sequence"/>
</dbReference>
<feature type="domain" description="SIS" evidence="3">
    <location>
        <begin position="53"/>
        <end position="216"/>
    </location>
</feature>
<dbReference type="GO" id="GO:0016835">
    <property type="term" value="F:carbon-oxygen lyase activity"/>
    <property type="evidence" value="ECO:0007669"/>
    <property type="project" value="InterPro"/>
</dbReference>
<reference evidence="4" key="1">
    <citation type="submission" date="2021-01" db="EMBL/GenBank/DDBJ databases">
        <title>Tabrizicola alba sp. nov. a motile alkaliphilic bacterium isolated from a soda lake.</title>
        <authorList>
            <person name="Szuroczki S."/>
            <person name="Abbaszade G."/>
            <person name="Schumann P."/>
            <person name="Toth E."/>
        </authorList>
    </citation>
    <scope>NUCLEOTIDE SEQUENCE</scope>
    <source>
        <strain evidence="4">DMG-N-6</strain>
    </source>
</reference>
<dbReference type="PANTHER" id="PTHR10088:SF4">
    <property type="entry name" value="GLUCOKINASE REGULATORY PROTEIN"/>
    <property type="match status" value="1"/>
</dbReference>
<dbReference type="InterPro" id="IPR001347">
    <property type="entry name" value="SIS_dom"/>
</dbReference>
<dbReference type="EC" id="4.2.1.126" evidence="4"/>
<dbReference type="PROSITE" id="PS51464">
    <property type="entry name" value="SIS"/>
    <property type="match status" value="1"/>
</dbReference>
<dbReference type="InterPro" id="IPR040190">
    <property type="entry name" value="MURQ/GCKR"/>
</dbReference>
<comment type="caution">
    <text evidence="4">The sequence shown here is derived from an EMBL/GenBank/DDBJ whole genome shotgun (WGS) entry which is preliminary data.</text>
</comment>
<name>A0A8K0VB98_9RHOB</name>
<proteinExistence type="predicted"/>
<dbReference type="GO" id="GO:0016803">
    <property type="term" value="F:ether hydrolase activity"/>
    <property type="evidence" value="ECO:0007669"/>
    <property type="project" value="TreeGrafter"/>
</dbReference>
<dbReference type="EMBL" id="JAESVN010000006">
    <property type="protein sequence ID" value="MBL4918521.1"/>
    <property type="molecule type" value="Genomic_DNA"/>
</dbReference>
<keyword evidence="5" id="KW-1185">Reference proteome</keyword>
<evidence type="ECO:0000256" key="2">
    <source>
        <dbReference type="ARBA" id="ARBA00023277"/>
    </source>
</evidence>
<dbReference type="InterPro" id="IPR046348">
    <property type="entry name" value="SIS_dom_sf"/>
</dbReference>
<dbReference type="GO" id="GO:0046348">
    <property type="term" value="P:amino sugar catabolic process"/>
    <property type="evidence" value="ECO:0007669"/>
    <property type="project" value="InterPro"/>
</dbReference>
<dbReference type="AlphaFoldDB" id="A0A8K0VB98"/>
<dbReference type="NCBIfam" id="NF003915">
    <property type="entry name" value="PRK05441.1"/>
    <property type="match status" value="1"/>
</dbReference>
<dbReference type="Pfam" id="PF13580">
    <property type="entry name" value="SIS_2"/>
    <property type="match status" value="1"/>
</dbReference>